<reference evidence="3" key="1">
    <citation type="submission" date="2011-12" db="EMBL/GenBank/DDBJ databases">
        <title>Complete genome sequence of Streptomyces cattleya strain DSM 46488.</title>
        <authorList>
            <person name="Ou H.-Y."/>
            <person name="Li P."/>
            <person name="Zhao C."/>
            <person name="O'Hagan D."/>
            <person name="Deng Z."/>
        </authorList>
    </citation>
    <scope>NUCLEOTIDE SEQUENCE [LARGE SCALE GENOMIC DNA]</scope>
    <source>
        <strain evidence="3">ATCC 35852 / DSM 46488 / JCM 4925 / NBRC 14057 / NRRL 8057</strain>
    </source>
</reference>
<sequence length="209" mass="21853">MSDRTTAACAGLLRDDAGPAPDDTTMAVTAGAGRPVRVRSTVAPATDAARERLARGQAALLSALVEGGPVPAGFDPVRIRATGRALAAKRAAVVARVAPELPVILGAGYRPAFTAYAMANPLCGGGYRRDALAFAEHLLSLPRDAGGPERAVRRRLAEWWAERAGPEPLPTGRLRRALVRLKHRTALGVRRPGTVLRPPAALRPGASTV</sequence>
<dbReference type="AlphaFoldDB" id="F8JWQ7"/>
<dbReference type="InterPro" id="IPR058711">
    <property type="entry name" value="SCO6045-like_C"/>
</dbReference>
<feature type="domain" description="SCO6045-like C-terminal" evidence="1">
    <location>
        <begin position="54"/>
        <end position="139"/>
    </location>
</feature>
<dbReference type="eggNOG" id="COG3220">
    <property type="taxonomic scope" value="Bacteria"/>
</dbReference>
<dbReference type="STRING" id="1003195.SCATT_46840"/>
<protein>
    <recommendedName>
        <fullName evidence="1">SCO6045-like C-terminal domain-containing protein</fullName>
    </recommendedName>
</protein>
<organism evidence="2 3">
    <name type="scientific">Streptantibioticus cattleyicolor (strain ATCC 35852 / DSM 46488 / JCM 4925 / NBRC 14057 / NRRL 8057)</name>
    <name type="common">Streptomyces cattleya</name>
    <dbReference type="NCBI Taxonomy" id="1003195"/>
    <lineage>
        <taxon>Bacteria</taxon>
        <taxon>Bacillati</taxon>
        <taxon>Actinomycetota</taxon>
        <taxon>Actinomycetes</taxon>
        <taxon>Kitasatosporales</taxon>
        <taxon>Streptomycetaceae</taxon>
        <taxon>Streptantibioticus</taxon>
    </lineage>
</organism>
<dbReference type="KEGG" id="sct:SCAT_4692"/>
<evidence type="ECO:0000259" key="1">
    <source>
        <dbReference type="Pfam" id="PF26136"/>
    </source>
</evidence>
<dbReference type="Pfam" id="PF26136">
    <property type="entry name" value="SCO6045_C"/>
    <property type="match status" value="1"/>
</dbReference>
<dbReference type="KEGG" id="scy:SCATT_46840"/>
<evidence type="ECO:0000313" key="3">
    <source>
        <dbReference type="Proteomes" id="UP000007842"/>
    </source>
</evidence>
<gene>
    <name evidence="2" type="ordered locus">SCATT_46840</name>
</gene>
<dbReference type="HOGENOM" id="CLU_1314779_0_0_11"/>
<dbReference type="EMBL" id="CP003219">
    <property type="protein sequence ID" value="AEW97055.1"/>
    <property type="molecule type" value="Genomic_DNA"/>
</dbReference>
<dbReference type="OrthoDB" id="4338351at2"/>
<name>F8JWQ7_STREN</name>
<proteinExistence type="predicted"/>
<evidence type="ECO:0000313" key="2">
    <source>
        <dbReference type="EMBL" id="AEW97055.1"/>
    </source>
</evidence>
<dbReference type="Proteomes" id="UP000007842">
    <property type="component" value="Chromosome"/>
</dbReference>
<accession>G8WT32</accession>
<keyword evidence="3" id="KW-1185">Reference proteome</keyword>
<accession>F8JWQ7</accession>
<dbReference type="PATRIC" id="fig|1003195.11.peg.6126"/>